<dbReference type="SMART" id="SM00028">
    <property type="entry name" value="TPR"/>
    <property type="match status" value="3"/>
</dbReference>
<feature type="repeat" description="TPR" evidence="1">
    <location>
        <begin position="497"/>
        <end position="530"/>
    </location>
</feature>
<organism evidence="4 5">
    <name type="scientific">Pomacea canaliculata</name>
    <name type="common">Golden apple snail</name>
    <dbReference type="NCBI Taxonomy" id="400727"/>
    <lineage>
        <taxon>Eukaryota</taxon>
        <taxon>Metazoa</taxon>
        <taxon>Spiralia</taxon>
        <taxon>Lophotrochozoa</taxon>
        <taxon>Mollusca</taxon>
        <taxon>Gastropoda</taxon>
        <taxon>Caenogastropoda</taxon>
        <taxon>Architaenioglossa</taxon>
        <taxon>Ampullarioidea</taxon>
        <taxon>Ampullariidae</taxon>
        <taxon>Pomacea</taxon>
    </lineage>
</organism>
<evidence type="ECO:0000313" key="4">
    <source>
        <dbReference type="EMBL" id="PVD24238.1"/>
    </source>
</evidence>
<keyword evidence="1" id="KW-0802">TPR repeat</keyword>
<name>A0A2T7NSV4_POMCA</name>
<dbReference type="PROSITE" id="PS50293">
    <property type="entry name" value="TPR_REGION"/>
    <property type="match status" value="1"/>
</dbReference>
<dbReference type="Gene3D" id="2.60.120.650">
    <property type="entry name" value="Cupin"/>
    <property type="match status" value="1"/>
</dbReference>
<keyword evidence="2" id="KW-0472">Membrane</keyword>
<accession>A0A2T7NSV4</accession>
<dbReference type="PROSITE" id="PS50005">
    <property type="entry name" value="TPR"/>
    <property type="match status" value="2"/>
</dbReference>
<reference evidence="4 5" key="1">
    <citation type="submission" date="2018-04" db="EMBL/GenBank/DDBJ databases">
        <title>The genome of golden apple snail Pomacea canaliculata provides insight into stress tolerance and invasive adaptation.</title>
        <authorList>
            <person name="Liu C."/>
            <person name="Liu B."/>
            <person name="Ren Y."/>
            <person name="Zhang Y."/>
            <person name="Wang H."/>
            <person name="Li S."/>
            <person name="Jiang F."/>
            <person name="Yin L."/>
            <person name="Zhang G."/>
            <person name="Qian W."/>
            <person name="Fan W."/>
        </authorList>
    </citation>
    <scope>NUCLEOTIDE SEQUENCE [LARGE SCALE GENOMIC DNA]</scope>
    <source>
        <strain evidence="4">SZHN2017</strain>
        <tissue evidence="4">Muscle</tissue>
    </source>
</reference>
<dbReference type="GO" id="GO:0000987">
    <property type="term" value="F:cis-regulatory region sequence-specific DNA binding"/>
    <property type="evidence" value="ECO:0007669"/>
    <property type="project" value="TreeGrafter"/>
</dbReference>
<feature type="domain" description="JmjC" evidence="3">
    <location>
        <begin position="328"/>
        <end position="464"/>
    </location>
</feature>
<dbReference type="PANTHER" id="PTHR12480:SF21">
    <property type="entry name" value="JMJC DOMAIN-CONTAINING PROTEIN 8"/>
    <property type="match status" value="1"/>
</dbReference>
<dbReference type="PANTHER" id="PTHR12480">
    <property type="entry name" value="ARGININE DEMETHYLASE AND LYSYL-HYDROXYLASE JMJD"/>
    <property type="match status" value="1"/>
</dbReference>
<dbReference type="InterPro" id="IPR041667">
    <property type="entry name" value="Cupin_8"/>
</dbReference>
<dbReference type="SUPFAM" id="SSF51197">
    <property type="entry name" value="Clavaminate synthase-like"/>
    <property type="match status" value="1"/>
</dbReference>
<dbReference type="Proteomes" id="UP000245119">
    <property type="component" value="Linkage Group LG9"/>
</dbReference>
<protein>
    <recommendedName>
        <fullName evidence="3">JmjC domain-containing protein</fullName>
    </recommendedName>
</protein>
<dbReference type="InterPro" id="IPR003347">
    <property type="entry name" value="JmjC_dom"/>
</dbReference>
<gene>
    <name evidence="4" type="ORF">C0Q70_14708</name>
</gene>
<dbReference type="Pfam" id="PF13432">
    <property type="entry name" value="TPR_16"/>
    <property type="match status" value="1"/>
</dbReference>
<dbReference type="PROSITE" id="PS51184">
    <property type="entry name" value="JMJC"/>
    <property type="match status" value="1"/>
</dbReference>
<evidence type="ECO:0000256" key="2">
    <source>
        <dbReference type="SAM" id="Phobius"/>
    </source>
</evidence>
<dbReference type="InterPro" id="IPR011990">
    <property type="entry name" value="TPR-like_helical_dom_sf"/>
</dbReference>
<evidence type="ECO:0000313" key="5">
    <source>
        <dbReference type="Proteomes" id="UP000245119"/>
    </source>
</evidence>
<proteinExistence type="predicted"/>
<feature type="transmembrane region" description="Helical" evidence="2">
    <location>
        <begin position="144"/>
        <end position="167"/>
    </location>
</feature>
<comment type="caution">
    <text evidence="4">The sequence shown here is derived from an EMBL/GenBank/DDBJ whole genome shotgun (WGS) entry which is preliminary data.</text>
</comment>
<evidence type="ECO:0000259" key="3">
    <source>
        <dbReference type="PROSITE" id="PS51184"/>
    </source>
</evidence>
<dbReference type="Pfam" id="PF13621">
    <property type="entry name" value="Cupin_8"/>
    <property type="match status" value="1"/>
</dbReference>
<dbReference type="OrthoDB" id="438164at2759"/>
<dbReference type="Gene3D" id="1.25.40.10">
    <property type="entry name" value="Tetratricopeptide repeat domain"/>
    <property type="match status" value="1"/>
</dbReference>
<dbReference type="InterPro" id="IPR050910">
    <property type="entry name" value="JMJD6_ArgDemeth/LysHydrox"/>
</dbReference>
<keyword evidence="2" id="KW-0812">Transmembrane</keyword>
<dbReference type="GO" id="GO:0005634">
    <property type="term" value="C:nucleus"/>
    <property type="evidence" value="ECO:0007669"/>
    <property type="project" value="TreeGrafter"/>
</dbReference>
<evidence type="ECO:0000256" key="1">
    <source>
        <dbReference type="PROSITE-ProRule" id="PRU00339"/>
    </source>
</evidence>
<dbReference type="EMBL" id="PZQS01000009">
    <property type="protein sequence ID" value="PVD24238.1"/>
    <property type="molecule type" value="Genomic_DNA"/>
</dbReference>
<keyword evidence="5" id="KW-1185">Reference proteome</keyword>
<dbReference type="SUPFAM" id="SSF48452">
    <property type="entry name" value="TPR-like"/>
    <property type="match status" value="1"/>
</dbReference>
<dbReference type="Pfam" id="PF13181">
    <property type="entry name" value="TPR_8"/>
    <property type="match status" value="1"/>
</dbReference>
<sequence>MHNDRSPCCTLPFTLLGGAGFAESLFLMINRWYELGIELPTLPTSVASAWAPAARVWGRDTRGEGLGSDRCLRHYCFPPTCVGVQKVRLHRPQETAGSCQHTGAVVRLSFGVMITAMKKRRHHKGHDAVHDTRRKGSFSTATSALPSISLTTAGVVVVIAAAGLALVSKETGLWRSAFGLGSESADRKDRAAHEATLTNGGWRLPDARTTQRLDTSRCSIDRVAVGDLSAERFQREYRHKKPVMVHFPNGARDWTEPAKWSLPALTRDYGQWQLNTGGSVEIVRRGGNGEIVTSLDTFVGSLMRKAREDTGEAKYYIFDREFYKASDLPHTLTLPAYFTPRDDLDDSFFFLGASGSGVVFHKHADTWNGVVFGRKRWFLYPTNNTPPGGVFHGFTIMNWYERIYPNLTLDKMPMECVQQGGDILYLPEGFYHATLNIGDTIAVALQKKEAMLLTEKLFYRLTELNARLSESTSASTEIHKKILDTLLQLRGLLPDSSEVAMKLGEKYGDLGQHQKAVEFLQKAIDLDPYFVLAHTALAKNLASLRRYQEAEDLFLRARALSPELWDVYKEYGMFLLLQGRYADAVPVLRQGTELQPDSLPFWSYLKVAQEKSGDKEGAMEKTLDSLILDHVAQDDMQRKMQPVPVSNHLQRMMFTSHSVSPTAEGSMTSAQN</sequence>
<dbReference type="AlphaFoldDB" id="A0A2T7NSV4"/>
<keyword evidence="2" id="KW-1133">Transmembrane helix</keyword>
<feature type="repeat" description="TPR" evidence="1">
    <location>
        <begin position="565"/>
        <end position="598"/>
    </location>
</feature>
<dbReference type="InterPro" id="IPR019734">
    <property type="entry name" value="TPR_rpt"/>
</dbReference>